<evidence type="ECO:0000256" key="7">
    <source>
        <dbReference type="SAM" id="Phobius"/>
    </source>
</evidence>
<gene>
    <name evidence="9" type="ORF">BN424_2766</name>
</gene>
<proteinExistence type="predicted"/>
<dbReference type="GO" id="GO:0005886">
    <property type="term" value="C:plasma membrane"/>
    <property type="evidence" value="ECO:0007669"/>
    <property type="project" value="UniProtKB-SubCell"/>
</dbReference>
<dbReference type="Proteomes" id="UP000000212">
    <property type="component" value="Chromosome"/>
</dbReference>
<dbReference type="SUPFAM" id="SSF53649">
    <property type="entry name" value="Alkaline phosphatase-like"/>
    <property type="match status" value="1"/>
</dbReference>
<dbReference type="Gene3D" id="3.40.720.10">
    <property type="entry name" value="Alkaline Phosphatase, subunit A"/>
    <property type="match status" value="1"/>
</dbReference>
<evidence type="ECO:0000256" key="6">
    <source>
        <dbReference type="ARBA" id="ARBA00023136"/>
    </source>
</evidence>
<feature type="transmembrane region" description="Helical" evidence="7">
    <location>
        <begin position="73"/>
        <end position="93"/>
    </location>
</feature>
<dbReference type="STRING" id="1234679.BN424_2766"/>
<feature type="domain" description="Sulfatase N-terminal" evidence="8">
    <location>
        <begin position="216"/>
        <end position="498"/>
    </location>
</feature>
<dbReference type="PANTHER" id="PTHR47371:SF3">
    <property type="entry name" value="PHOSPHOGLYCEROL TRANSFERASE I"/>
    <property type="match status" value="1"/>
</dbReference>
<name>K8EJY8_CARML</name>
<sequence>MIIFVLIVFLWSLIGEIWITYLLTIIIAFSFGIANMIKINLRFEPIYPEELKMAGNPGDLFSFFSLEQYNLSVGKIVILILLSITVVVALIFISHKLVKKIFKVSVKYLDRKILLIRGILLVISSFLLLTVYNFNQPGNEVKKIVDKYAIWSDNSQNSTYHENGFVIGFIYNFPVAVISKPSNYSEESIKKIMDKYMVRADAINSERKNDNMDDTNLIYVMSESFSDPEKLKGISLAEDPIPYTKSLLEKYSSGNSFATNFGGGTANIEFEALTSISLWALSPQVTTPYQMFSFYENFPNVASTVMKNHSTTAIHAYSSEMYKRKSVYEKMGFEDFYTIENSTHFFPLENSALASDASAFEETLFQMSQSQGNDFIHLVTMQNHGPFDSSIYENQFEVSGTPEVSENSAGTYVQGLRHSDDAMKGFITELDKLPEKTVMVFWGDHLPSIYSEEILEKNTQRSLRETPLFIYTNFETAKEDLGTISPIYFMNHVLKLTDTKVTPYYALMNDLEKSAKVLDRQTILDGDDKKIDLNDFSKEDLEVINDYKMIWYDMLEGNKYSESFFEK</sequence>
<evidence type="ECO:0000313" key="9">
    <source>
        <dbReference type="EMBL" id="CCO12188.2"/>
    </source>
</evidence>
<comment type="subcellular location">
    <subcellularLocation>
        <location evidence="1">Cell membrane</location>
        <topology evidence="1">Multi-pass membrane protein</topology>
    </subcellularLocation>
</comment>
<evidence type="ECO:0000313" key="10">
    <source>
        <dbReference type="Proteomes" id="UP000000212"/>
    </source>
</evidence>
<comment type="pathway">
    <text evidence="2">Cell wall biogenesis; lipoteichoic acid biosynthesis.</text>
</comment>
<organism evidence="9 10">
    <name type="scientific">Carnobacterium maltaromaticum LMA28</name>
    <dbReference type="NCBI Taxonomy" id="1234679"/>
    <lineage>
        <taxon>Bacteria</taxon>
        <taxon>Bacillati</taxon>
        <taxon>Bacillota</taxon>
        <taxon>Bacilli</taxon>
        <taxon>Lactobacillales</taxon>
        <taxon>Carnobacteriaceae</taxon>
        <taxon>Carnobacterium</taxon>
    </lineage>
</organism>
<keyword evidence="4 7" id="KW-0812">Transmembrane</keyword>
<protein>
    <submittedName>
        <fullName evidence="9">Sulfatase family protein</fullName>
    </submittedName>
</protein>
<dbReference type="KEGG" id="cml:BN424_2766"/>
<dbReference type="InterPro" id="IPR017850">
    <property type="entry name" value="Alkaline_phosphatase_core_sf"/>
</dbReference>
<keyword evidence="3" id="KW-1003">Cell membrane</keyword>
<dbReference type="EMBL" id="HE999757">
    <property type="protein sequence ID" value="CCO12188.2"/>
    <property type="molecule type" value="Genomic_DNA"/>
</dbReference>
<keyword evidence="10" id="KW-1185">Reference proteome</keyword>
<accession>K8EJY8</accession>
<reference evidence="10" key="1">
    <citation type="journal article" date="2013" name="Genome Announc.">
        <title>Complete Chromosome Sequence of Carnobacterium maltaromaticum LMA 28.</title>
        <authorList>
            <person name="Cailliez-Grimal C."/>
            <person name="Chaillou S."/>
            <person name="Anba-Mondoloni J."/>
            <person name="Loux V."/>
            <person name="Afzal M.I."/>
            <person name="Rahman A."/>
            <person name="Kergourlay G."/>
            <person name="Champomier-Verges M.C."/>
            <person name="Zagorec M."/>
            <person name="Dalgaard P."/>
            <person name="Leisner J.J."/>
            <person name="Prevost H."/>
            <person name="Revol-Junelles A.M."/>
            <person name="Borges F."/>
        </authorList>
    </citation>
    <scope>NUCLEOTIDE SEQUENCE</scope>
    <source>
        <strain evidence="10">LMA28</strain>
    </source>
</reference>
<evidence type="ECO:0000256" key="3">
    <source>
        <dbReference type="ARBA" id="ARBA00022475"/>
    </source>
</evidence>
<dbReference type="HOGENOM" id="CLU_014385_0_0_9"/>
<dbReference type="InterPro" id="IPR050448">
    <property type="entry name" value="OpgB/LTA_synthase_biosynth"/>
</dbReference>
<dbReference type="InterPro" id="IPR000917">
    <property type="entry name" value="Sulfatase_N"/>
</dbReference>
<keyword evidence="5 7" id="KW-1133">Transmembrane helix</keyword>
<dbReference type="PANTHER" id="PTHR47371">
    <property type="entry name" value="LIPOTEICHOIC ACID SYNTHASE"/>
    <property type="match status" value="1"/>
</dbReference>
<keyword evidence="6 7" id="KW-0472">Membrane</keyword>
<evidence type="ECO:0000256" key="5">
    <source>
        <dbReference type="ARBA" id="ARBA00022989"/>
    </source>
</evidence>
<evidence type="ECO:0000256" key="1">
    <source>
        <dbReference type="ARBA" id="ARBA00004651"/>
    </source>
</evidence>
<feature type="transmembrane region" description="Helical" evidence="7">
    <location>
        <begin position="7"/>
        <end position="34"/>
    </location>
</feature>
<feature type="transmembrane region" description="Helical" evidence="7">
    <location>
        <begin position="114"/>
        <end position="134"/>
    </location>
</feature>
<dbReference type="Pfam" id="PF00884">
    <property type="entry name" value="Sulfatase"/>
    <property type="match status" value="1"/>
</dbReference>
<dbReference type="eggNOG" id="COG1368">
    <property type="taxonomic scope" value="Bacteria"/>
</dbReference>
<evidence type="ECO:0000256" key="4">
    <source>
        <dbReference type="ARBA" id="ARBA00022692"/>
    </source>
</evidence>
<evidence type="ECO:0000256" key="2">
    <source>
        <dbReference type="ARBA" id="ARBA00004936"/>
    </source>
</evidence>
<evidence type="ECO:0000259" key="8">
    <source>
        <dbReference type="Pfam" id="PF00884"/>
    </source>
</evidence>
<dbReference type="CDD" id="cd16015">
    <property type="entry name" value="LTA_synthase"/>
    <property type="match status" value="1"/>
</dbReference>
<dbReference type="AlphaFoldDB" id="K8EJY8"/>